<dbReference type="GO" id="GO:0005524">
    <property type="term" value="F:ATP binding"/>
    <property type="evidence" value="ECO:0007669"/>
    <property type="project" value="InterPro"/>
</dbReference>
<dbReference type="InterPro" id="IPR001174">
    <property type="entry name" value="HddA/FKP"/>
</dbReference>
<reference evidence="2" key="1">
    <citation type="submission" date="2018-05" db="EMBL/GenBank/DDBJ databases">
        <authorList>
            <person name="Lanie J.A."/>
            <person name="Ng W.-L."/>
            <person name="Kazmierczak K.M."/>
            <person name="Andrzejewski T.M."/>
            <person name="Davidsen T.M."/>
            <person name="Wayne K.J."/>
            <person name="Tettelin H."/>
            <person name="Glass J.I."/>
            <person name="Rusch D."/>
            <person name="Podicherti R."/>
            <person name="Tsui H.-C.T."/>
            <person name="Winkler M.E."/>
        </authorList>
    </citation>
    <scope>NUCLEOTIDE SEQUENCE</scope>
</reference>
<evidence type="ECO:0000313" key="2">
    <source>
        <dbReference type="EMBL" id="SVE12933.1"/>
    </source>
</evidence>
<dbReference type="EMBL" id="UINC01196079">
    <property type="protein sequence ID" value="SVE12933.1"/>
    <property type="molecule type" value="Genomic_DNA"/>
</dbReference>
<dbReference type="Pfam" id="PF08544">
    <property type="entry name" value="GHMP_kinases_C"/>
    <property type="match status" value="1"/>
</dbReference>
<feature type="domain" description="GHMP kinase C-terminal" evidence="1">
    <location>
        <begin position="36"/>
        <end position="111"/>
    </location>
</feature>
<dbReference type="Gene3D" id="3.30.70.890">
    <property type="entry name" value="GHMP kinase, C-terminal domain"/>
    <property type="match status" value="1"/>
</dbReference>
<name>A0A383AZB0_9ZZZZ</name>
<dbReference type="InterPro" id="IPR013750">
    <property type="entry name" value="GHMP_kinase_C_dom"/>
</dbReference>
<sequence length="130" mass="14566">SNNVAKNIINNLTKNIHNMTAMIDMVTEAEKILLNQKRNIDEIGELLNSYWTIKKKLSNTITLNYIEEIYDKAIKSGAIGGKLLGAGSGGFLLLYVNDKNKSKVYQKLNKFIKLSIKVDYNGSVILDNSK</sequence>
<dbReference type="InterPro" id="IPR036554">
    <property type="entry name" value="GHMP_kinase_C_sf"/>
</dbReference>
<dbReference type="AlphaFoldDB" id="A0A383AZB0"/>
<dbReference type="SUPFAM" id="SSF55060">
    <property type="entry name" value="GHMP Kinase, C-terminal domain"/>
    <property type="match status" value="1"/>
</dbReference>
<evidence type="ECO:0000259" key="1">
    <source>
        <dbReference type="Pfam" id="PF08544"/>
    </source>
</evidence>
<accession>A0A383AZB0</accession>
<organism evidence="2">
    <name type="scientific">marine metagenome</name>
    <dbReference type="NCBI Taxonomy" id="408172"/>
    <lineage>
        <taxon>unclassified sequences</taxon>
        <taxon>metagenomes</taxon>
        <taxon>ecological metagenomes</taxon>
    </lineage>
</organism>
<proteinExistence type="predicted"/>
<gene>
    <name evidence="2" type="ORF">METZ01_LOCUS465787</name>
</gene>
<feature type="non-terminal residue" evidence="2">
    <location>
        <position position="1"/>
    </location>
</feature>
<protein>
    <recommendedName>
        <fullName evidence="1">GHMP kinase C-terminal domain-containing protein</fullName>
    </recommendedName>
</protein>
<dbReference type="GO" id="GO:0016301">
    <property type="term" value="F:kinase activity"/>
    <property type="evidence" value="ECO:0007669"/>
    <property type="project" value="InterPro"/>
</dbReference>
<dbReference type="PRINTS" id="PR00960">
    <property type="entry name" value="LMBPPROTEIN"/>
</dbReference>